<organism evidence="4">
    <name type="scientific">marine metagenome</name>
    <dbReference type="NCBI Taxonomy" id="408172"/>
    <lineage>
        <taxon>unclassified sequences</taxon>
        <taxon>metagenomes</taxon>
        <taxon>ecological metagenomes</taxon>
    </lineage>
</organism>
<sequence length="225" mass="24996">MSDLQSAAELPGEYLSALTSINLQPLWPSLRALVPHGDPTRSSVPVHWRYPQVRELLMQAGDLTPIEKAERRVLVLCNPGLGIDNLQATPSIYVGLQLILPGEDAPNHRHSPSAIRLIVEGAGGFTTVEGERLPMEPGDLILTPSGLWHEHGHSGSEPVIWMDALDLPLIYYLETSQAEEAPLQNAPVSPDSSQTKFRRAGLLPYDQLHDHNPYPMLRYPWKETR</sequence>
<dbReference type="Gene3D" id="2.60.120.10">
    <property type="entry name" value="Jelly Rolls"/>
    <property type="match status" value="1"/>
</dbReference>
<evidence type="ECO:0000259" key="3">
    <source>
        <dbReference type="Pfam" id="PF07883"/>
    </source>
</evidence>
<dbReference type="GO" id="GO:0051213">
    <property type="term" value="F:dioxygenase activity"/>
    <property type="evidence" value="ECO:0007669"/>
    <property type="project" value="UniProtKB-KW"/>
</dbReference>
<dbReference type="CDD" id="cd02216">
    <property type="entry name" value="cupin_GDO-like_N"/>
    <property type="match status" value="1"/>
</dbReference>
<dbReference type="SUPFAM" id="SSF51182">
    <property type="entry name" value="RmlC-like cupins"/>
    <property type="match status" value="1"/>
</dbReference>
<feature type="non-terminal residue" evidence="4">
    <location>
        <position position="225"/>
    </location>
</feature>
<gene>
    <name evidence="4" type="ORF">METZ01_LOCUS171912</name>
</gene>
<dbReference type="InterPro" id="IPR011051">
    <property type="entry name" value="RmlC_Cupin_sf"/>
</dbReference>
<evidence type="ECO:0000256" key="2">
    <source>
        <dbReference type="ARBA" id="ARBA00023002"/>
    </source>
</evidence>
<keyword evidence="1" id="KW-0223">Dioxygenase</keyword>
<evidence type="ECO:0000313" key="4">
    <source>
        <dbReference type="EMBL" id="SVB19058.1"/>
    </source>
</evidence>
<protein>
    <recommendedName>
        <fullName evidence="3">Cupin type-2 domain-containing protein</fullName>
    </recommendedName>
</protein>
<keyword evidence="2" id="KW-0560">Oxidoreductase</keyword>
<dbReference type="InterPro" id="IPR014710">
    <property type="entry name" value="RmlC-like_jellyroll"/>
</dbReference>
<dbReference type="PANTHER" id="PTHR41517">
    <property type="entry name" value="1,2-DIOXYGENASE PROTEIN-RELATED"/>
    <property type="match status" value="1"/>
</dbReference>
<name>A0A382BZ34_9ZZZZ</name>
<proteinExistence type="predicted"/>
<reference evidence="4" key="1">
    <citation type="submission" date="2018-05" db="EMBL/GenBank/DDBJ databases">
        <authorList>
            <person name="Lanie J.A."/>
            <person name="Ng W.-L."/>
            <person name="Kazmierczak K.M."/>
            <person name="Andrzejewski T.M."/>
            <person name="Davidsen T.M."/>
            <person name="Wayne K.J."/>
            <person name="Tettelin H."/>
            <person name="Glass J.I."/>
            <person name="Rusch D."/>
            <person name="Podicherti R."/>
            <person name="Tsui H.-C.T."/>
            <person name="Winkler M.E."/>
        </authorList>
    </citation>
    <scope>NUCLEOTIDE SEQUENCE</scope>
</reference>
<dbReference type="InterPro" id="IPR047183">
    <property type="entry name" value="GDO-like"/>
</dbReference>
<dbReference type="PANTHER" id="PTHR41517:SF1">
    <property type="entry name" value="CUPIN"/>
    <property type="match status" value="1"/>
</dbReference>
<evidence type="ECO:0000256" key="1">
    <source>
        <dbReference type="ARBA" id="ARBA00022964"/>
    </source>
</evidence>
<dbReference type="InterPro" id="IPR013096">
    <property type="entry name" value="Cupin_2"/>
</dbReference>
<dbReference type="EMBL" id="UINC01032041">
    <property type="protein sequence ID" value="SVB19058.1"/>
    <property type="molecule type" value="Genomic_DNA"/>
</dbReference>
<feature type="domain" description="Cupin type-2" evidence="3">
    <location>
        <begin position="96"/>
        <end position="163"/>
    </location>
</feature>
<dbReference type="AlphaFoldDB" id="A0A382BZ34"/>
<accession>A0A382BZ34</accession>
<dbReference type="Pfam" id="PF07883">
    <property type="entry name" value="Cupin_2"/>
    <property type="match status" value="1"/>
</dbReference>